<keyword evidence="1" id="KW-0472">Membrane</keyword>
<feature type="non-terminal residue" evidence="2">
    <location>
        <position position="49"/>
    </location>
</feature>
<accession>K1GGL1</accession>
<name>K1GGL1_9FUSO</name>
<proteinExistence type="predicted"/>
<dbReference type="EMBL" id="ACIF01000342">
    <property type="protein sequence ID" value="EKA92565.1"/>
    <property type="molecule type" value="Genomic_DNA"/>
</dbReference>
<keyword evidence="1" id="KW-0812">Transmembrane</keyword>
<dbReference type="Proteomes" id="UP000005809">
    <property type="component" value="Unassembled WGS sequence"/>
</dbReference>
<sequence>MFKWNRVLVALIGVPLLFFVYMGEAFFHMNLQGLPMLIFTNLVVAIGTY</sequence>
<gene>
    <name evidence="2" type="ORF">FPOG_02503</name>
</gene>
<feature type="transmembrane region" description="Helical" evidence="1">
    <location>
        <begin position="7"/>
        <end position="27"/>
    </location>
</feature>
<evidence type="ECO:0000313" key="3">
    <source>
        <dbReference type="Proteomes" id="UP000005809"/>
    </source>
</evidence>
<protein>
    <submittedName>
        <fullName evidence="2">Uncharacterized protein</fullName>
    </submittedName>
</protein>
<dbReference type="AlphaFoldDB" id="K1GGL1"/>
<comment type="caution">
    <text evidence="2">The sequence shown here is derived from an EMBL/GenBank/DDBJ whole genome shotgun (WGS) entry which is preliminary data.</text>
</comment>
<dbReference type="HOGENOM" id="CLU_3146204_0_0_0"/>
<organism evidence="2 3">
    <name type="scientific">Fusobacterium periodonticum D10</name>
    <dbReference type="NCBI Taxonomy" id="620833"/>
    <lineage>
        <taxon>Bacteria</taxon>
        <taxon>Fusobacteriati</taxon>
        <taxon>Fusobacteriota</taxon>
        <taxon>Fusobacteriia</taxon>
        <taxon>Fusobacteriales</taxon>
        <taxon>Fusobacteriaceae</taxon>
        <taxon>Fusobacterium</taxon>
    </lineage>
</organism>
<keyword evidence="1" id="KW-1133">Transmembrane helix</keyword>
<evidence type="ECO:0000313" key="2">
    <source>
        <dbReference type="EMBL" id="EKA92565.1"/>
    </source>
</evidence>
<reference evidence="2 3" key="1">
    <citation type="submission" date="2012-05" db="EMBL/GenBank/DDBJ databases">
        <title>The Genome Sequence of Fusobacterium periodontium Oral Taxon 201 Strain D10.</title>
        <authorList>
            <consortium name="The Broad Institute Genome Sequencing Platform"/>
            <consortium name="The Broad Institute Genome Sequencing Center for Infectious Disease"/>
            <person name="Earl A."/>
            <person name="Ward D."/>
            <person name="Feldgarden M."/>
            <person name="Gevers D."/>
            <person name="Strauss J."/>
            <person name="Sibley C."/>
            <person name="White A."/>
            <person name="Ambrose C.E."/>
            <person name="Allen-Vercoe E."/>
            <person name="Walker B."/>
            <person name="Young S.K."/>
            <person name="Zeng Q."/>
            <person name="Gargeya S."/>
            <person name="Fitzgerald M."/>
            <person name="Haas B."/>
            <person name="Abouelleil A."/>
            <person name="Alvarado L."/>
            <person name="Arachchi H.M."/>
            <person name="Berlin A.M."/>
            <person name="Chapman S.B."/>
            <person name="Goldberg J."/>
            <person name="Griggs A."/>
            <person name="Gujja S."/>
            <person name="Hansen M."/>
            <person name="Howarth C."/>
            <person name="Imamovic A."/>
            <person name="Larimer J."/>
            <person name="McCowan C."/>
            <person name="Montmayeur A."/>
            <person name="Murphy C."/>
            <person name="Neiman D."/>
            <person name="Pearson M."/>
            <person name="Priest M."/>
            <person name="Roberts A."/>
            <person name="Saif S."/>
            <person name="Shea T."/>
            <person name="Sisk P."/>
            <person name="Sykes S."/>
            <person name="Wortman J."/>
            <person name="Nusbaum C."/>
            <person name="Birren B."/>
        </authorList>
    </citation>
    <scope>NUCLEOTIDE SEQUENCE [LARGE SCALE GENOMIC DNA]</scope>
    <source>
        <strain evidence="2 3">D10</strain>
    </source>
</reference>
<evidence type="ECO:0000256" key="1">
    <source>
        <dbReference type="SAM" id="Phobius"/>
    </source>
</evidence>